<name>A0A380C1V4_9GAMM</name>
<sequence length="107" mass="11984">MLLLIAAIMIVLLRRLLKADEPFQGYEWLAIVTLAIYLLCYFYLPPFAPASNQRMGLLYEMIPSFSLGAILFPELGSRYPEKVVCILGGLGLLTCAVILAIFKLSVW</sequence>
<gene>
    <name evidence="1" type="ORF">NCTC10738_04267</name>
</gene>
<dbReference type="RefSeq" id="WP_096141219.1">
    <property type="nucleotide sequence ID" value="NZ_AP024617.1"/>
</dbReference>
<organism evidence="1 2">
    <name type="scientific">Shewanella algae</name>
    <dbReference type="NCBI Taxonomy" id="38313"/>
    <lineage>
        <taxon>Bacteria</taxon>
        <taxon>Pseudomonadati</taxon>
        <taxon>Pseudomonadota</taxon>
        <taxon>Gammaproteobacteria</taxon>
        <taxon>Alteromonadales</taxon>
        <taxon>Shewanellaceae</taxon>
        <taxon>Shewanella</taxon>
    </lineage>
</organism>
<proteinExistence type="predicted"/>
<protein>
    <submittedName>
        <fullName evidence="1">Uncharacterized protein</fullName>
    </submittedName>
</protein>
<keyword evidence="2" id="KW-1185">Reference proteome</keyword>
<dbReference type="Proteomes" id="UP000254069">
    <property type="component" value="Unassembled WGS sequence"/>
</dbReference>
<dbReference type="EMBL" id="UGYO01000002">
    <property type="protein sequence ID" value="SUJ10279.1"/>
    <property type="molecule type" value="Genomic_DNA"/>
</dbReference>
<evidence type="ECO:0000313" key="1">
    <source>
        <dbReference type="EMBL" id="SUJ10279.1"/>
    </source>
</evidence>
<evidence type="ECO:0000313" key="2">
    <source>
        <dbReference type="Proteomes" id="UP000254069"/>
    </source>
</evidence>
<reference evidence="1 2" key="1">
    <citation type="submission" date="2018-06" db="EMBL/GenBank/DDBJ databases">
        <authorList>
            <consortium name="Pathogen Informatics"/>
            <person name="Doyle S."/>
        </authorList>
    </citation>
    <scope>NUCLEOTIDE SEQUENCE [LARGE SCALE GENOMIC DNA]</scope>
    <source>
        <strain evidence="1 2">NCTC10738</strain>
    </source>
</reference>
<accession>A0A380C1V4</accession>
<dbReference type="AlphaFoldDB" id="A0A380C1V4"/>
<accession>A0A3G4UR10</accession>